<evidence type="ECO:0000256" key="1">
    <source>
        <dbReference type="ARBA" id="ARBA00009199"/>
    </source>
</evidence>
<dbReference type="SUPFAM" id="SSF75304">
    <property type="entry name" value="Amidase signature (AS) enzymes"/>
    <property type="match status" value="1"/>
</dbReference>
<keyword evidence="6" id="KW-1185">Reference proteome</keyword>
<dbReference type="PANTHER" id="PTHR46072">
    <property type="entry name" value="AMIDASE-RELATED-RELATED"/>
    <property type="match status" value="1"/>
</dbReference>
<evidence type="ECO:0000313" key="5">
    <source>
        <dbReference type="EMBL" id="KIM60258.1"/>
    </source>
</evidence>
<dbReference type="EMBL" id="KN822064">
    <property type="protein sequence ID" value="KIM60258.1"/>
    <property type="molecule type" value="Genomic_DNA"/>
</dbReference>
<comment type="similarity">
    <text evidence="1">Belongs to the amidase family.</text>
</comment>
<dbReference type="Pfam" id="PF01425">
    <property type="entry name" value="Amidase"/>
    <property type="match status" value="1"/>
</dbReference>
<dbReference type="OrthoDB" id="2678179at2759"/>
<dbReference type="InParanoid" id="A0A0C2ZEU9"/>
<accession>A0A0C2ZEU9</accession>
<reference evidence="5 6" key="1">
    <citation type="submission" date="2014-04" db="EMBL/GenBank/DDBJ databases">
        <authorList>
            <consortium name="DOE Joint Genome Institute"/>
            <person name="Kuo A."/>
            <person name="Kohler A."/>
            <person name="Nagy L.G."/>
            <person name="Floudas D."/>
            <person name="Copeland A."/>
            <person name="Barry K.W."/>
            <person name="Cichocki N."/>
            <person name="Veneault-Fourrey C."/>
            <person name="LaButti K."/>
            <person name="Lindquist E.A."/>
            <person name="Lipzen A."/>
            <person name="Lundell T."/>
            <person name="Morin E."/>
            <person name="Murat C."/>
            <person name="Sun H."/>
            <person name="Tunlid A."/>
            <person name="Henrissat B."/>
            <person name="Grigoriev I.V."/>
            <person name="Hibbett D.S."/>
            <person name="Martin F."/>
            <person name="Nordberg H.P."/>
            <person name="Cantor M.N."/>
            <person name="Hua S.X."/>
        </authorList>
    </citation>
    <scope>NUCLEOTIDE SEQUENCE [LARGE SCALE GENOMIC DNA]</scope>
    <source>
        <strain evidence="5 6">Foug A</strain>
    </source>
</reference>
<proteinExistence type="inferred from homology"/>
<evidence type="ECO:0000256" key="3">
    <source>
        <dbReference type="SAM" id="MobiDB-lite"/>
    </source>
</evidence>
<dbReference type="STRING" id="1036808.A0A0C2ZEU9"/>
<sequence>WSRLAAEKKARQLEVILQKWLISVSPNSTLDVTYYPEKCGISLQTRSKSRSVTTAFYKQGIVSQELVIAAIDPIVCRGNSSRLTRKGQGEVVGPLHGLPISLKDQLCIKGLEATVGYVGQIGKYAEKNAVLVDILHECDTVPLVRINTANVVSESAHHIFGRTTNPFNCHSGGSLGGAGAFISTKGSPLNVRSEVGGWLWRYVCRLYGLRPSSGRPPTSGAVTSLDGPDCLTGSLPP</sequence>
<dbReference type="HOGENOM" id="CLU_1173108_0_0_1"/>
<feature type="non-terminal residue" evidence="5">
    <location>
        <position position="237"/>
    </location>
</feature>
<feature type="non-terminal residue" evidence="5">
    <location>
        <position position="1"/>
    </location>
</feature>
<evidence type="ECO:0000259" key="4">
    <source>
        <dbReference type="Pfam" id="PF01425"/>
    </source>
</evidence>
<keyword evidence="2" id="KW-0378">Hydrolase</keyword>
<evidence type="ECO:0000256" key="2">
    <source>
        <dbReference type="ARBA" id="ARBA00022801"/>
    </source>
</evidence>
<evidence type="ECO:0000313" key="6">
    <source>
        <dbReference type="Proteomes" id="UP000053989"/>
    </source>
</evidence>
<name>A0A0C2ZEU9_9AGAM</name>
<dbReference type="InterPro" id="IPR036928">
    <property type="entry name" value="AS_sf"/>
</dbReference>
<dbReference type="InterPro" id="IPR023631">
    <property type="entry name" value="Amidase_dom"/>
</dbReference>
<dbReference type="AlphaFoldDB" id="A0A0C2ZEU9"/>
<reference evidence="6" key="2">
    <citation type="submission" date="2015-01" db="EMBL/GenBank/DDBJ databases">
        <title>Evolutionary Origins and Diversification of the Mycorrhizal Mutualists.</title>
        <authorList>
            <consortium name="DOE Joint Genome Institute"/>
            <consortium name="Mycorrhizal Genomics Consortium"/>
            <person name="Kohler A."/>
            <person name="Kuo A."/>
            <person name="Nagy L.G."/>
            <person name="Floudas D."/>
            <person name="Copeland A."/>
            <person name="Barry K.W."/>
            <person name="Cichocki N."/>
            <person name="Veneault-Fourrey C."/>
            <person name="LaButti K."/>
            <person name="Lindquist E.A."/>
            <person name="Lipzen A."/>
            <person name="Lundell T."/>
            <person name="Morin E."/>
            <person name="Murat C."/>
            <person name="Riley R."/>
            <person name="Ohm R."/>
            <person name="Sun H."/>
            <person name="Tunlid A."/>
            <person name="Henrissat B."/>
            <person name="Grigoriev I.V."/>
            <person name="Hibbett D.S."/>
            <person name="Martin F."/>
        </authorList>
    </citation>
    <scope>NUCLEOTIDE SEQUENCE [LARGE SCALE GENOMIC DNA]</scope>
    <source>
        <strain evidence="6">Foug A</strain>
    </source>
</reference>
<dbReference type="Gene3D" id="3.90.1300.10">
    <property type="entry name" value="Amidase signature (AS) domain"/>
    <property type="match status" value="1"/>
</dbReference>
<feature type="domain" description="Amidase" evidence="4">
    <location>
        <begin position="76"/>
        <end position="222"/>
    </location>
</feature>
<protein>
    <recommendedName>
        <fullName evidence="4">Amidase domain-containing protein</fullName>
    </recommendedName>
</protein>
<dbReference type="GO" id="GO:0016787">
    <property type="term" value="F:hydrolase activity"/>
    <property type="evidence" value="ECO:0007669"/>
    <property type="project" value="UniProtKB-KW"/>
</dbReference>
<gene>
    <name evidence="5" type="ORF">SCLCIDRAFT_57693</name>
</gene>
<feature type="region of interest" description="Disordered" evidence="3">
    <location>
        <begin position="214"/>
        <end position="237"/>
    </location>
</feature>
<dbReference type="Proteomes" id="UP000053989">
    <property type="component" value="Unassembled WGS sequence"/>
</dbReference>
<organism evidence="5 6">
    <name type="scientific">Scleroderma citrinum Foug A</name>
    <dbReference type="NCBI Taxonomy" id="1036808"/>
    <lineage>
        <taxon>Eukaryota</taxon>
        <taxon>Fungi</taxon>
        <taxon>Dikarya</taxon>
        <taxon>Basidiomycota</taxon>
        <taxon>Agaricomycotina</taxon>
        <taxon>Agaricomycetes</taxon>
        <taxon>Agaricomycetidae</taxon>
        <taxon>Boletales</taxon>
        <taxon>Sclerodermatineae</taxon>
        <taxon>Sclerodermataceae</taxon>
        <taxon>Scleroderma</taxon>
    </lineage>
</organism>